<feature type="signal peptide" evidence="5">
    <location>
        <begin position="1"/>
        <end position="31"/>
    </location>
</feature>
<dbReference type="Proteomes" id="UP000054558">
    <property type="component" value="Unassembled WGS sequence"/>
</dbReference>
<feature type="domain" description="Cupin type-1" evidence="6">
    <location>
        <begin position="31"/>
        <end position="192"/>
    </location>
</feature>
<keyword evidence="3" id="KW-0708">Seed storage protein</keyword>
<dbReference type="InterPro" id="IPR006044">
    <property type="entry name" value="11S_seedstore_pln"/>
</dbReference>
<dbReference type="InterPro" id="IPR011051">
    <property type="entry name" value="RmlC_Cupin_sf"/>
</dbReference>
<dbReference type="SUPFAM" id="SSF51182">
    <property type="entry name" value="RmlC-like cupins"/>
    <property type="match status" value="1"/>
</dbReference>
<dbReference type="OMA" id="AEWQNSK"/>
<keyword evidence="8" id="KW-1185">Reference proteome</keyword>
<dbReference type="Gene3D" id="2.60.120.10">
    <property type="entry name" value="Jelly Rolls"/>
    <property type="match status" value="2"/>
</dbReference>
<dbReference type="InterPro" id="IPR014710">
    <property type="entry name" value="RmlC-like_jellyroll"/>
</dbReference>
<evidence type="ECO:0000259" key="6">
    <source>
        <dbReference type="SMART" id="SM00835"/>
    </source>
</evidence>
<keyword evidence="5" id="KW-0732">Signal</keyword>
<evidence type="ECO:0000256" key="5">
    <source>
        <dbReference type="SAM" id="SignalP"/>
    </source>
</evidence>
<name>A0A1Y1I8S2_KLENI</name>
<dbReference type="GO" id="GO:0045735">
    <property type="term" value="F:nutrient reservoir activity"/>
    <property type="evidence" value="ECO:0007669"/>
    <property type="project" value="UniProtKB-KW"/>
</dbReference>
<dbReference type="PANTHER" id="PTHR31189">
    <property type="entry name" value="OS03G0336100 PROTEIN-RELATED"/>
    <property type="match status" value="1"/>
</dbReference>
<evidence type="ECO:0000313" key="7">
    <source>
        <dbReference type="EMBL" id="GAQ84498.1"/>
    </source>
</evidence>
<protein>
    <submittedName>
        <fullName evidence="7">RmlC-like cupins superfamily protein</fullName>
    </submittedName>
</protein>
<reference evidence="7 8" key="1">
    <citation type="journal article" date="2014" name="Nat. Commun.">
        <title>Klebsormidium flaccidum genome reveals primary factors for plant terrestrial adaptation.</title>
        <authorList>
            <person name="Hori K."/>
            <person name="Maruyama F."/>
            <person name="Fujisawa T."/>
            <person name="Togashi T."/>
            <person name="Yamamoto N."/>
            <person name="Seo M."/>
            <person name="Sato S."/>
            <person name="Yamada T."/>
            <person name="Mori H."/>
            <person name="Tajima N."/>
            <person name="Moriyama T."/>
            <person name="Ikeuchi M."/>
            <person name="Watanabe M."/>
            <person name="Wada H."/>
            <person name="Kobayashi K."/>
            <person name="Saito M."/>
            <person name="Masuda T."/>
            <person name="Sasaki-Sekimoto Y."/>
            <person name="Mashiguchi K."/>
            <person name="Awai K."/>
            <person name="Shimojima M."/>
            <person name="Masuda S."/>
            <person name="Iwai M."/>
            <person name="Nobusawa T."/>
            <person name="Narise T."/>
            <person name="Kondo S."/>
            <person name="Saito H."/>
            <person name="Sato R."/>
            <person name="Murakawa M."/>
            <person name="Ihara Y."/>
            <person name="Oshima-Yamada Y."/>
            <person name="Ohtaka K."/>
            <person name="Satoh M."/>
            <person name="Sonobe K."/>
            <person name="Ishii M."/>
            <person name="Ohtani R."/>
            <person name="Kanamori-Sato M."/>
            <person name="Honoki R."/>
            <person name="Miyazaki D."/>
            <person name="Mochizuki H."/>
            <person name="Umetsu J."/>
            <person name="Higashi K."/>
            <person name="Shibata D."/>
            <person name="Kamiya Y."/>
            <person name="Sato N."/>
            <person name="Nakamura Y."/>
            <person name="Tabata S."/>
            <person name="Ida S."/>
            <person name="Kurokawa K."/>
            <person name="Ohta H."/>
        </authorList>
    </citation>
    <scope>NUCLEOTIDE SEQUENCE [LARGE SCALE GENOMIC DNA]</scope>
    <source>
        <strain evidence="7 8">NIES-2285</strain>
    </source>
</reference>
<evidence type="ECO:0000256" key="4">
    <source>
        <dbReference type="ARBA" id="ARBA00023157"/>
    </source>
</evidence>
<evidence type="ECO:0000256" key="3">
    <source>
        <dbReference type="ARBA" id="ARBA00023129"/>
    </source>
</evidence>
<evidence type="ECO:0000256" key="1">
    <source>
        <dbReference type="ARBA" id="ARBA00007178"/>
    </source>
</evidence>
<sequence>MARKRGFAHVLLACYLLASLIAAGAYDYTSGDFIPGPPAEHLKSDAGFESAWGPDTKTLRDENLAAFILVMEPGTLRPPHYADADLLMAVLQGTAHAGIINDKGEETGVRRFRRGDVIALPAGWATWILNNDTEQKFTLLAAARPVDVPGELSKFEVFPLMAGEVTGQSSLLHGFTKDILAEAFNTDEDLVEQIQTKTPDSGLVKLGSAELMAMDEELKQRSAHDDSGLMYNVDEADPDFTSDFGQVTLLDCERLSILKNLSLGAVKVSLKPGAMLLPRYKTTATMFGFITAGRARVQVAQPDGSTGADAELGPGEAFVVPRFFPSTQKSVGDKKLEGIGFVSSAYLQSGTVFLAGKNSIYRAVPNSVLAAATQVDKAKIQQCVSNQPATVIAGREKGWFREKVETIVEEIREGLAGGVKEEVMKTLGAPKRVLEKEL</sequence>
<feature type="chain" id="PRO_5013163723" evidence="5">
    <location>
        <begin position="32"/>
        <end position="438"/>
    </location>
</feature>
<dbReference type="PANTHER" id="PTHR31189:SF2">
    <property type="entry name" value="RMLC-LIKE CUPINS SUPERFAMILY PROTEIN"/>
    <property type="match status" value="1"/>
</dbReference>
<gene>
    <name evidence="7" type="ORF">KFL_001910170</name>
</gene>
<dbReference type="InterPro" id="IPR050253">
    <property type="entry name" value="Seed_Storage-Functional"/>
</dbReference>
<dbReference type="SMART" id="SM00835">
    <property type="entry name" value="Cupin_1"/>
    <property type="match status" value="2"/>
</dbReference>
<evidence type="ECO:0000313" key="8">
    <source>
        <dbReference type="Proteomes" id="UP000054558"/>
    </source>
</evidence>
<keyword evidence="4" id="KW-1015">Disulfide bond</keyword>
<proteinExistence type="inferred from homology"/>
<dbReference type="OrthoDB" id="2019862at2759"/>
<feature type="domain" description="Cupin type-1" evidence="6">
    <location>
        <begin position="231"/>
        <end position="381"/>
    </location>
</feature>
<dbReference type="EMBL" id="DF237140">
    <property type="protein sequence ID" value="GAQ84498.1"/>
    <property type="molecule type" value="Genomic_DNA"/>
</dbReference>
<dbReference type="PRINTS" id="PR00439">
    <property type="entry name" value="11SGLOBULIN"/>
</dbReference>
<dbReference type="Pfam" id="PF00190">
    <property type="entry name" value="Cupin_1"/>
    <property type="match status" value="2"/>
</dbReference>
<comment type="similarity">
    <text evidence="1">Belongs to the 11S seed storage protein (globulins) family.</text>
</comment>
<accession>A0A1Y1I8S2</accession>
<dbReference type="InterPro" id="IPR006045">
    <property type="entry name" value="Cupin_1"/>
</dbReference>
<organism evidence="7 8">
    <name type="scientific">Klebsormidium nitens</name>
    <name type="common">Green alga</name>
    <name type="synonym">Ulothrix nitens</name>
    <dbReference type="NCBI Taxonomy" id="105231"/>
    <lineage>
        <taxon>Eukaryota</taxon>
        <taxon>Viridiplantae</taxon>
        <taxon>Streptophyta</taxon>
        <taxon>Klebsormidiophyceae</taxon>
        <taxon>Klebsormidiales</taxon>
        <taxon>Klebsormidiaceae</taxon>
        <taxon>Klebsormidium</taxon>
    </lineage>
</organism>
<dbReference type="AlphaFoldDB" id="A0A1Y1I8S2"/>
<evidence type="ECO:0000256" key="2">
    <source>
        <dbReference type="ARBA" id="ARBA00022761"/>
    </source>
</evidence>
<keyword evidence="2" id="KW-0758">Storage protein</keyword>